<dbReference type="AlphaFoldDB" id="A0A2H3KXD9"/>
<dbReference type="OrthoDB" id="721920at2"/>
<feature type="domain" description="Outer membrane protein beta-barrel" evidence="5">
    <location>
        <begin position="282"/>
        <end position="670"/>
    </location>
</feature>
<proteinExistence type="predicted"/>
<evidence type="ECO:0000256" key="4">
    <source>
        <dbReference type="SAM" id="SignalP"/>
    </source>
</evidence>
<feature type="chain" id="PRO_5013662278" evidence="4">
    <location>
        <begin position="19"/>
        <end position="697"/>
    </location>
</feature>
<dbReference type="Gene3D" id="2.40.170.20">
    <property type="entry name" value="TonB-dependent receptor, beta-barrel domain"/>
    <property type="match status" value="1"/>
</dbReference>
<evidence type="ECO:0000259" key="5">
    <source>
        <dbReference type="Pfam" id="PF14905"/>
    </source>
</evidence>
<evidence type="ECO:0000256" key="2">
    <source>
        <dbReference type="ARBA" id="ARBA00023136"/>
    </source>
</evidence>
<dbReference type="RefSeq" id="WP_097553663.1">
    <property type="nucleotide sequence ID" value="NZ_PCMW01000026.1"/>
</dbReference>
<organism evidence="6 7">
    <name type="scientific">Flavobacterium branchiophilum</name>
    <dbReference type="NCBI Taxonomy" id="55197"/>
    <lineage>
        <taxon>Bacteria</taxon>
        <taxon>Pseudomonadati</taxon>
        <taxon>Bacteroidota</taxon>
        <taxon>Flavobacteriia</taxon>
        <taxon>Flavobacteriales</taxon>
        <taxon>Flavobacteriaceae</taxon>
        <taxon>Flavobacterium</taxon>
    </lineage>
</organism>
<evidence type="ECO:0000313" key="6">
    <source>
        <dbReference type="EMBL" id="PDS25630.1"/>
    </source>
</evidence>
<keyword evidence="3" id="KW-0998">Cell outer membrane</keyword>
<protein>
    <submittedName>
        <fullName evidence="6">TonB-dependent receptor</fullName>
    </submittedName>
</protein>
<evidence type="ECO:0000256" key="1">
    <source>
        <dbReference type="ARBA" id="ARBA00004442"/>
    </source>
</evidence>
<evidence type="ECO:0000313" key="7">
    <source>
        <dbReference type="Proteomes" id="UP000220828"/>
    </source>
</evidence>
<keyword evidence="4" id="KW-0732">Signal</keyword>
<comment type="caution">
    <text evidence="6">The sequence shown here is derived from an EMBL/GenBank/DDBJ whole genome shotgun (WGS) entry which is preliminary data.</text>
</comment>
<dbReference type="EMBL" id="PCMW01000026">
    <property type="protein sequence ID" value="PDS25630.1"/>
    <property type="molecule type" value="Genomic_DNA"/>
</dbReference>
<dbReference type="SUPFAM" id="SSF56935">
    <property type="entry name" value="Porins"/>
    <property type="match status" value="1"/>
</dbReference>
<dbReference type="InterPro" id="IPR041700">
    <property type="entry name" value="OMP_b-brl_3"/>
</dbReference>
<keyword evidence="6" id="KW-0675">Receptor</keyword>
<dbReference type="Gene3D" id="2.170.130.10">
    <property type="entry name" value="TonB-dependent receptor, plug domain"/>
    <property type="match status" value="1"/>
</dbReference>
<evidence type="ECO:0000256" key="3">
    <source>
        <dbReference type="ARBA" id="ARBA00023237"/>
    </source>
</evidence>
<gene>
    <name evidence="6" type="ORF">B0A77_04315</name>
</gene>
<comment type="subcellular location">
    <subcellularLocation>
        <location evidence="1">Cell outer membrane</location>
    </subcellularLocation>
</comment>
<dbReference type="Proteomes" id="UP000220828">
    <property type="component" value="Unassembled WGS sequence"/>
</dbReference>
<dbReference type="InterPro" id="IPR036942">
    <property type="entry name" value="Beta-barrel_TonB_sf"/>
</dbReference>
<name>A0A2H3KXD9_9FLAO</name>
<reference evidence="6 7" key="1">
    <citation type="submission" date="2017-09" db="EMBL/GenBank/DDBJ databases">
        <title>Whole genomes of Flavobacteriaceae.</title>
        <authorList>
            <person name="Stine C."/>
            <person name="Li C."/>
            <person name="Tadesse D."/>
        </authorList>
    </citation>
    <scope>NUCLEOTIDE SEQUENCE [LARGE SCALE GENOMIC DNA]</scope>
    <source>
        <strain evidence="6 7">ATCC 35036</strain>
    </source>
</reference>
<dbReference type="InterPro" id="IPR037066">
    <property type="entry name" value="Plug_dom_sf"/>
</dbReference>
<sequence>MRFSIIIPMLLLISNLFAQNQTKKDSIAKQELKEVVIQNNKKSIEQKADRTIFSFSDQAHLNSGSLLEGLKKLPGLIVSDVAGMMYQGKQLEVYMDGRPTNMYSNELTSYLEGMPANAIEKIEIITQPGAEFPATSGGAIINIITSKNAKKYVSATYSNGYSFSKYTKSRHRFNNSILINAKNDWFGWQVQLGQNYNESFQKTIFKSTDLLLSDNYSDKKNKLYFIKTGLKFDIKNDRLLLNYDINTQANLADIAAFGYGFTANDNSKTNKLRNEVSVVYQKRFQNTAKKLDFSLDFNQNQIDFNLHPINQNAATLSNNSVQNYYQFKIDFTNEWHFLDKTKWSIGTLAERTDFETRNFDVVNLDYTRKTFSIYNELQSSYKSFDFIFGTRLESYEITGKTDTYTLNTFKRVRLFPNATIQYNLMKDIFINANYNQKISLPNTSALNPNNTNYQNPNVNFYGNPNLDPTLFDNYEIKLSAMEYFNIGYSWTNAQNQVISRIVSSNNSAANVSQNLPKMSIHHFTFGFPVPFMIFTKGIKKMLEYNFNPDEINFIYLYLENQKHIIEGLDSKGVTYFGFMAQIILPQKIKFTTNFNSSTTGGNYYYYQMNRPFYNQMDFTFSKKFLSNNLSASIVLNDVLNTNRQDLSGIGTPFTYQNKYDSRRIGFSINYKLPSKNKLAKEENILTKEQKEDKTLVK</sequence>
<dbReference type="GO" id="GO:0009279">
    <property type="term" value="C:cell outer membrane"/>
    <property type="evidence" value="ECO:0007669"/>
    <property type="project" value="UniProtKB-SubCell"/>
</dbReference>
<feature type="signal peptide" evidence="4">
    <location>
        <begin position="1"/>
        <end position="18"/>
    </location>
</feature>
<dbReference type="Pfam" id="PF14905">
    <property type="entry name" value="OMP_b-brl_3"/>
    <property type="match status" value="1"/>
</dbReference>
<keyword evidence="2" id="KW-0472">Membrane</keyword>
<accession>A0A2H3KXD9</accession>